<dbReference type="PANTHER" id="PTHR11993">
    <property type="entry name" value="NADH-UBIQUINONE OXIDOREDUCTASE 49 KDA SUBUNIT"/>
    <property type="match status" value="1"/>
</dbReference>
<evidence type="ECO:0000313" key="4">
    <source>
        <dbReference type="EMBL" id="KAK4363088.1"/>
    </source>
</evidence>
<keyword evidence="2" id="KW-1278">Translocase</keyword>
<dbReference type="AlphaFoldDB" id="A0AAE1S408"/>
<dbReference type="EMBL" id="JAVYJV010000009">
    <property type="protein sequence ID" value="KAK4363088.1"/>
    <property type="molecule type" value="Genomic_DNA"/>
</dbReference>
<dbReference type="Proteomes" id="UP001291623">
    <property type="component" value="Unassembled WGS sequence"/>
</dbReference>
<protein>
    <submittedName>
        <fullName evidence="4">Uncharacterized protein</fullName>
    </submittedName>
</protein>
<evidence type="ECO:0000256" key="1">
    <source>
        <dbReference type="ARBA" id="ARBA00005769"/>
    </source>
</evidence>
<keyword evidence="3" id="KW-0520">NAD</keyword>
<dbReference type="GO" id="GO:0016651">
    <property type="term" value="F:oxidoreductase activity, acting on NAD(P)H"/>
    <property type="evidence" value="ECO:0007669"/>
    <property type="project" value="InterPro"/>
</dbReference>
<organism evidence="4 5">
    <name type="scientific">Anisodus tanguticus</name>
    <dbReference type="NCBI Taxonomy" id="243964"/>
    <lineage>
        <taxon>Eukaryota</taxon>
        <taxon>Viridiplantae</taxon>
        <taxon>Streptophyta</taxon>
        <taxon>Embryophyta</taxon>
        <taxon>Tracheophyta</taxon>
        <taxon>Spermatophyta</taxon>
        <taxon>Magnoliopsida</taxon>
        <taxon>eudicotyledons</taxon>
        <taxon>Gunneridae</taxon>
        <taxon>Pentapetalae</taxon>
        <taxon>asterids</taxon>
        <taxon>lamiids</taxon>
        <taxon>Solanales</taxon>
        <taxon>Solanaceae</taxon>
        <taxon>Solanoideae</taxon>
        <taxon>Hyoscyameae</taxon>
        <taxon>Anisodus</taxon>
    </lineage>
</organism>
<dbReference type="InterPro" id="IPR029014">
    <property type="entry name" value="NiFe-Hase_large"/>
</dbReference>
<dbReference type="GO" id="GO:0006120">
    <property type="term" value="P:mitochondrial electron transport, NADH to ubiquinone"/>
    <property type="evidence" value="ECO:0007669"/>
    <property type="project" value="TreeGrafter"/>
</dbReference>
<accession>A0AAE1S408</accession>
<keyword evidence="5" id="KW-1185">Reference proteome</keyword>
<dbReference type="PANTHER" id="PTHR11993:SF10">
    <property type="entry name" value="NADH DEHYDROGENASE [UBIQUINONE] IRON-SULFUR PROTEIN 2, MITOCHONDRIAL"/>
    <property type="match status" value="1"/>
</dbReference>
<gene>
    <name evidence="4" type="ORF">RND71_018329</name>
</gene>
<evidence type="ECO:0000256" key="3">
    <source>
        <dbReference type="ARBA" id="ARBA00023027"/>
    </source>
</evidence>
<comment type="caution">
    <text evidence="4">The sequence shown here is derived from an EMBL/GenBank/DDBJ whole genome shotgun (WGS) entry which is preliminary data.</text>
</comment>
<dbReference type="SUPFAM" id="SSF56762">
    <property type="entry name" value="HydB/Nqo4-like"/>
    <property type="match status" value="1"/>
</dbReference>
<reference evidence="4" key="1">
    <citation type="submission" date="2023-12" db="EMBL/GenBank/DDBJ databases">
        <title>Genome assembly of Anisodus tanguticus.</title>
        <authorList>
            <person name="Wang Y.-J."/>
        </authorList>
    </citation>
    <scope>NUCLEOTIDE SEQUENCE</scope>
    <source>
        <strain evidence="4">KB-2021</strain>
        <tissue evidence="4">Leaf</tissue>
    </source>
</reference>
<dbReference type="Gene3D" id="1.10.645.10">
    <property type="entry name" value="Cytochrome-c3 Hydrogenase, chain B"/>
    <property type="match status" value="1"/>
</dbReference>
<sequence>MNSIKPSESVQNQSLPPEHVLRVLFDCSILLFSFLAQYGFREKPKAEEVKQIDIVERTWSSLGKAERDFGVNEVLGSCQIILKLFLPLSLGEHKLEGMLLHACKVLLALNAKRATTFLFKNFGEHPSDCLRGSKRSHKAQYIRVLFREITRISNHSLALTTHAMDVGASTPFRWAFEEREKLLEFYFLMLSSTLSMEDVSSSNSRSLRLDCKTHTLLAILSQNRRPSPRISKRFIISGKDAKMLLKRGKKEFNYNMERASENSNADSTTISHKHVLKTLLTLTPHCQNMVRHSINKD</sequence>
<dbReference type="GO" id="GO:0005739">
    <property type="term" value="C:mitochondrion"/>
    <property type="evidence" value="ECO:0007669"/>
    <property type="project" value="GOC"/>
</dbReference>
<evidence type="ECO:0000256" key="2">
    <source>
        <dbReference type="ARBA" id="ARBA00022967"/>
    </source>
</evidence>
<proteinExistence type="inferred from homology"/>
<comment type="similarity">
    <text evidence="1">Belongs to the complex I 49 kDa subunit family.</text>
</comment>
<evidence type="ECO:0000313" key="5">
    <source>
        <dbReference type="Proteomes" id="UP001291623"/>
    </source>
</evidence>
<name>A0AAE1S408_9SOLA</name>
<dbReference type="InterPro" id="IPR022885">
    <property type="entry name" value="NDH1_su_D/H"/>
</dbReference>